<accession>A0A931N0X8</accession>
<keyword evidence="17" id="KW-1185">Reference proteome</keyword>
<keyword evidence="5" id="KW-0645">Protease</keyword>
<evidence type="ECO:0000256" key="7">
    <source>
        <dbReference type="ARBA" id="ARBA00022679"/>
    </source>
</evidence>
<dbReference type="Pfam" id="PF00912">
    <property type="entry name" value="Transgly"/>
    <property type="match status" value="1"/>
</dbReference>
<dbReference type="GO" id="GO:0006508">
    <property type="term" value="P:proteolysis"/>
    <property type="evidence" value="ECO:0007669"/>
    <property type="project" value="UniProtKB-KW"/>
</dbReference>
<dbReference type="InterPro" id="IPR001264">
    <property type="entry name" value="Glyco_trans_51"/>
</dbReference>
<dbReference type="PANTHER" id="PTHR32282">
    <property type="entry name" value="BINDING PROTEIN TRANSPEPTIDASE, PUTATIVE-RELATED"/>
    <property type="match status" value="1"/>
</dbReference>
<keyword evidence="9" id="KW-0511">Multifunctional enzyme</keyword>
<protein>
    <recommendedName>
        <fullName evidence="10">peptidoglycan glycosyltransferase</fullName>
        <ecNumber evidence="10">2.4.99.28</ecNumber>
    </recommendedName>
</protein>
<evidence type="ECO:0000259" key="14">
    <source>
        <dbReference type="Pfam" id="PF00912"/>
    </source>
</evidence>
<dbReference type="InterPro" id="IPR012338">
    <property type="entry name" value="Beta-lactam/transpept-like"/>
</dbReference>
<dbReference type="InterPro" id="IPR023346">
    <property type="entry name" value="Lysozyme-like_dom_sf"/>
</dbReference>
<dbReference type="SUPFAM" id="SSF53955">
    <property type="entry name" value="Lysozyme-like"/>
    <property type="match status" value="1"/>
</dbReference>
<feature type="domain" description="Penicillin-binding protein transpeptidase" evidence="13">
    <location>
        <begin position="301"/>
        <end position="529"/>
    </location>
</feature>
<evidence type="ECO:0000256" key="9">
    <source>
        <dbReference type="ARBA" id="ARBA00023268"/>
    </source>
</evidence>
<dbReference type="EC" id="2.4.99.28" evidence="10"/>
<dbReference type="SUPFAM" id="SSF56601">
    <property type="entry name" value="beta-lactamase/transpeptidase-like"/>
    <property type="match status" value="1"/>
</dbReference>
<feature type="signal peptide" evidence="12">
    <location>
        <begin position="1"/>
        <end position="17"/>
    </location>
</feature>
<evidence type="ECO:0000259" key="13">
    <source>
        <dbReference type="Pfam" id="PF00905"/>
    </source>
</evidence>
<dbReference type="RefSeq" id="WP_197312791.1">
    <property type="nucleotide sequence ID" value="NZ_JADZLT010000056.1"/>
</dbReference>
<dbReference type="InterPro" id="IPR001460">
    <property type="entry name" value="PCN-bd_Tpept"/>
</dbReference>
<evidence type="ECO:0000313" key="17">
    <source>
        <dbReference type="Proteomes" id="UP000631694"/>
    </source>
</evidence>
<evidence type="ECO:0000256" key="4">
    <source>
        <dbReference type="ARBA" id="ARBA00022645"/>
    </source>
</evidence>
<evidence type="ECO:0000256" key="6">
    <source>
        <dbReference type="ARBA" id="ARBA00022676"/>
    </source>
</evidence>
<evidence type="ECO:0000259" key="15">
    <source>
        <dbReference type="Pfam" id="PF06832"/>
    </source>
</evidence>
<dbReference type="PANTHER" id="PTHR32282:SF15">
    <property type="entry name" value="PENICILLIN-BINDING PROTEIN 1C"/>
    <property type="match status" value="1"/>
</dbReference>
<feature type="domain" description="Glycosyl transferase family 51" evidence="14">
    <location>
        <begin position="63"/>
        <end position="224"/>
    </location>
</feature>
<dbReference type="InterPro" id="IPR009647">
    <property type="entry name" value="PBP_C"/>
</dbReference>
<dbReference type="Gene3D" id="1.10.3810.10">
    <property type="entry name" value="Biosynthetic peptidoglycan transglycosylase-like"/>
    <property type="match status" value="1"/>
</dbReference>
<evidence type="ECO:0000256" key="3">
    <source>
        <dbReference type="ARBA" id="ARBA00007739"/>
    </source>
</evidence>
<evidence type="ECO:0000313" key="16">
    <source>
        <dbReference type="EMBL" id="MBH0239709.1"/>
    </source>
</evidence>
<dbReference type="GO" id="GO:0004180">
    <property type="term" value="F:carboxypeptidase activity"/>
    <property type="evidence" value="ECO:0007669"/>
    <property type="project" value="UniProtKB-KW"/>
</dbReference>
<keyword evidence="6" id="KW-0328">Glycosyltransferase</keyword>
<dbReference type="AlphaFoldDB" id="A0A931N0X8"/>
<gene>
    <name evidence="16" type="primary">pbpC</name>
    <name evidence="16" type="ORF">I5731_17955</name>
</gene>
<keyword evidence="7" id="KW-0808">Transferase</keyword>
<dbReference type="EMBL" id="JADZLT010000056">
    <property type="protein sequence ID" value="MBH0239709.1"/>
    <property type="molecule type" value="Genomic_DNA"/>
</dbReference>
<feature type="chain" id="PRO_5036759518" description="peptidoglycan glycosyltransferase" evidence="12">
    <location>
        <begin position="18"/>
        <end position="695"/>
    </location>
</feature>
<dbReference type="GO" id="GO:0008955">
    <property type="term" value="F:peptidoglycan glycosyltransferase activity"/>
    <property type="evidence" value="ECO:0007669"/>
    <property type="project" value="UniProtKB-EC"/>
</dbReference>
<proteinExistence type="inferred from homology"/>
<keyword evidence="12" id="KW-0732">Signal</keyword>
<evidence type="ECO:0000256" key="1">
    <source>
        <dbReference type="ARBA" id="ARBA00004752"/>
    </source>
</evidence>
<evidence type="ECO:0000256" key="10">
    <source>
        <dbReference type="ARBA" id="ARBA00044770"/>
    </source>
</evidence>
<evidence type="ECO:0000256" key="11">
    <source>
        <dbReference type="ARBA" id="ARBA00049902"/>
    </source>
</evidence>
<organism evidence="16 17">
    <name type="scientific">Methylobrevis albus</name>
    <dbReference type="NCBI Taxonomy" id="2793297"/>
    <lineage>
        <taxon>Bacteria</taxon>
        <taxon>Pseudomonadati</taxon>
        <taxon>Pseudomonadota</taxon>
        <taxon>Alphaproteobacteria</taxon>
        <taxon>Hyphomicrobiales</taxon>
        <taxon>Pleomorphomonadaceae</taxon>
        <taxon>Methylobrevis</taxon>
    </lineage>
</organism>
<evidence type="ECO:0000256" key="12">
    <source>
        <dbReference type="SAM" id="SignalP"/>
    </source>
</evidence>
<comment type="pathway">
    <text evidence="1">Cell wall biogenesis; peptidoglycan biosynthesis.</text>
</comment>
<evidence type="ECO:0000256" key="8">
    <source>
        <dbReference type="ARBA" id="ARBA00022801"/>
    </source>
</evidence>
<sequence length="695" mass="72607">MKPHLAVLILLGLVATAAPLALREAVATRRAPDLVAPASVAVVDRNDALLRPFVVADGLWRLPANAATVDATYLAMLEAYEDRRFRAHRGVDVAAVGRAAWQLVRHGRIVSGGSTLTMQVARLAARRHTRTAPGKLSQMLDALALERRYGKAEIVDAYLMLAPFGGNLEGVRAASLAWFGKEPRRLTPAEAALLVALPQAPELRRPDRHPDAARAARSRVLQRAVGAGILTADAAAAAEREPIPTRRRDFPILAAQSAERAAAGAAPGSVVPLTLDAHLQGELERLATERAPAIGSRVSIAIVVADHATGEIRASVGSAGLFDEPRKGFVDMTRALRSPGSTLKPFIYGLAFDAGIAHPETLVEDRPTGFAGYAPKNFDRVFHGTLPIRRALELSLNVPAVEVLDAVGPARLIARMRRAGVRPALSDLSPPGLAIGLGGVGLTLEDLVTLYAALARGGMPVRLSDRPGESGPVADARPVLDPRSAAYITAILAGGPGITTTASRVAIKTGTSYGYRDAWAIGYDGRHVIGVWAGRADGAPVPGLVGVEVAVPILRDAFVRAGGAVPLPPAPAGLLTVAAADLPPPLRRFASRRAAEPASAGATAGAGPDIAYPPDGARIELALPGGRMAPLPLKVRSGTAPFTWFVDGEPLPPDPFARTLSFEPKGAGFVSIAVIDAAGRADRVKIFVERPAGGR</sequence>
<comment type="caution">
    <text evidence="16">The sequence shown here is derived from an EMBL/GenBank/DDBJ whole genome shotgun (WGS) entry which is preliminary data.</text>
</comment>
<dbReference type="InterPro" id="IPR036950">
    <property type="entry name" value="PBP_transglycosylase"/>
</dbReference>
<name>A0A931N0X8_9HYPH</name>
<feature type="domain" description="Penicillin-binding C-terminal" evidence="15">
    <location>
        <begin position="601"/>
        <end position="686"/>
    </location>
</feature>
<dbReference type="InterPro" id="IPR050396">
    <property type="entry name" value="Glycosyltr_51/Transpeptidase"/>
</dbReference>
<evidence type="ECO:0000256" key="2">
    <source>
        <dbReference type="ARBA" id="ARBA00007090"/>
    </source>
</evidence>
<comment type="catalytic activity">
    <reaction evidence="11">
        <text>[GlcNAc-(1-&gt;4)-Mur2Ac(oyl-L-Ala-gamma-D-Glu-L-Lys-D-Ala-D-Ala)](n)-di-trans,octa-cis-undecaprenyl diphosphate + beta-D-GlcNAc-(1-&gt;4)-Mur2Ac(oyl-L-Ala-gamma-D-Glu-L-Lys-D-Ala-D-Ala)-di-trans,octa-cis-undecaprenyl diphosphate = [GlcNAc-(1-&gt;4)-Mur2Ac(oyl-L-Ala-gamma-D-Glu-L-Lys-D-Ala-D-Ala)](n+1)-di-trans,octa-cis-undecaprenyl diphosphate + di-trans,octa-cis-undecaprenyl diphosphate + H(+)</text>
        <dbReference type="Rhea" id="RHEA:23708"/>
        <dbReference type="Rhea" id="RHEA-COMP:9602"/>
        <dbReference type="Rhea" id="RHEA-COMP:9603"/>
        <dbReference type="ChEBI" id="CHEBI:15378"/>
        <dbReference type="ChEBI" id="CHEBI:58405"/>
        <dbReference type="ChEBI" id="CHEBI:60033"/>
        <dbReference type="ChEBI" id="CHEBI:78435"/>
        <dbReference type="EC" id="2.4.99.28"/>
    </reaction>
</comment>
<comment type="similarity">
    <text evidence="3">In the N-terminal section; belongs to the glycosyltransferase 51 family.</text>
</comment>
<keyword evidence="4" id="KW-0121">Carboxypeptidase</keyword>
<dbReference type="Pfam" id="PF06832">
    <property type="entry name" value="BiPBP_C"/>
    <property type="match status" value="1"/>
</dbReference>
<dbReference type="Proteomes" id="UP000631694">
    <property type="component" value="Unassembled WGS sequence"/>
</dbReference>
<dbReference type="GO" id="GO:0009252">
    <property type="term" value="P:peptidoglycan biosynthetic process"/>
    <property type="evidence" value="ECO:0007669"/>
    <property type="project" value="InterPro"/>
</dbReference>
<reference evidence="16" key="1">
    <citation type="submission" date="2020-12" db="EMBL/GenBank/DDBJ databases">
        <title>Methylobrevis albus sp. nov., isolated from fresh water lack sediment.</title>
        <authorList>
            <person name="Zou Q."/>
        </authorList>
    </citation>
    <scope>NUCLEOTIDE SEQUENCE</scope>
    <source>
        <strain evidence="16">L22</strain>
    </source>
</reference>
<dbReference type="InterPro" id="IPR011815">
    <property type="entry name" value="PBP_1c"/>
</dbReference>
<keyword evidence="8" id="KW-0378">Hydrolase</keyword>
<evidence type="ECO:0000256" key="5">
    <source>
        <dbReference type="ARBA" id="ARBA00022670"/>
    </source>
</evidence>
<dbReference type="Pfam" id="PF00905">
    <property type="entry name" value="Transpeptidase"/>
    <property type="match status" value="1"/>
</dbReference>
<dbReference type="Gene3D" id="3.40.710.10">
    <property type="entry name" value="DD-peptidase/beta-lactamase superfamily"/>
    <property type="match status" value="1"/>
</dbReference>
<dbReference type="NCBIfam" id="TIGR02073">
    <property type="entry name" value="PBP_1c"/>
    <property type="match status" value="1"/>
</dbReference>
<dbReference type="GO" id="GO:0008658">
    <property type="term" value="F:penicillin binding"/>
    <property type="evidence" value="ECO:0007669"/>
    <property type="project" value="InterPro"/>
</dbReference>
<dbReference type="GO" id="GO:0030288">
    <property type="term" value="C:outer membrane-bounded periplasmic space"/>
    <property type="evidence" value="ECO:0007669"/>
    <property type="project" value="TreeGrafter"/>
</dbReference>
<comment type="similarity">
    <text evidence="2">In the C-terminal section; belongs to the transpeptidase family.</text>
</comment>